<name>A0A7R8V092_HERIL</name>
<feature type="compositionally biased region" description="Polar residues" evidence="4">
    <location>
        <begin position="528"/>
        <end position="543"/>
    </location>
</feature>
<comment type="similarity">
    <text evidence="1">Belongs to the aldehyde dehydrogenase family.</text>
</comment>
<dbReference type="Pfam" id="PF00171">
    <property type="entry name" value="Aldedh"/>
    <property type="match status" value="1"/>
</dbReference>
<dbReference type="PANTHER" id="PTHR43521:SF1">
    <property type="entry name" value="ALPHA-AMINOADIPIC SEMIALDEHYDE DEHYDROGENASE"/>
    <property type="match status" value="1"/>
</dbReference>
<dbReference type="Proteomes" id="UP000594454">
    <property type="component" value="Chromosome 5"/>
</dbReference>
<dbReference type="InterPro" id="IPR016161">
    <property type="entry name" value="Ald_DH/histidinol_DH"/>
</dbReference>
<gene>
    <name evidence="6" type="ORF">HERILL_LOCUS12274</name>
</gene>
<evidence type="ECO:0000256" key="2">
    <source>
        <dbReference type="ARBA" id="ARBA00023002"/>
    </source>
</evidence>
<dbReference type="InParanoid" id="A0A7R8V092"/>
<dbReference type="InterPro" id="IPR016163">
    <property type="entry name" value="Ald_DH_C"/>
</dbReference>
<keyword evidence="3" id="KW-0520">NAD</keyword>
<feature type="region of interest" description="Disordered" evidence="4">
    <location>
        <begin position="568"/>
        <end position="589"/>
    </location>
</feature>
<dbReference type="InterPro" id="IPR015590">
    <property type="entry name" value="Aldehyde_DH_dom"/>
</dbReference>
<feature type="compositionally biased region" description="Polar residues" evidence="4">
    <location>
        <begin position="441"/>
        <end position="454"/>
    </location>
</feature>
<evidence type="ECO:0000256" key="4">
    <source>
        <dbReference type="SAM" id="MobiDB-lite"/>
    </source>
</evidence>
<dbReference type="SUPFAM" id="SSF53720">
    <property type="entry name" value="ALDH-like"/>
    <property type="match status" value="1"/>
</dbReference>
<dbReference type="OrthoDB" id="310895at2759"/>
<dbReference type="PANTHER" id="PTHR43521">
    <property type="entry name" value="ALPHA-AMINOADIPIC SEMIALDEHYDE DEHYDROGENASE"/>
    <property type="match status" value="1"/>
</dbReference>
<feature type="region of interest" description="Disordered" evidence="4">
    <location>
        <begin position="441"/>
        <end position="464"/>
    </location>
</feature>
<dbReference type="GO" id="GO:0004029">
    <property type="term" value="F:aldehyde dehydrogenase (NAD+) activity"/>
    <property type="evidence" value="ECO:0007669"/>
    <property type="project" value="InterPro"/>
</dbReference>
<proteinExistence type="inferred from homology"/>
<feature type="region of interest" description="Disordered" evidence="4">
    <location>
        <begin position="1079"/>
        <end position="1136"/>
    </location>
</feature>
<evidence type="ECO:0000256" key="1">
    <source>
        <dbReference type="ARBA" id="ARBA00009986"/>
    </source>
</evidence>
<evidence type="ECO:0000313" key="7">
    <source>
        <dbReference type="Proteomes" id="UP000594454"/>
    </source>
</evidence>
<feature type="region of interest" description="Disordered" evidence="4">
    <location>
        <begin position="640"/>
        <end position="668"/>
    </location>
</feature>
<feature type="region of interest" description="Disordered" evidence="4">
    <location>
        <begin position="481"/>
        <end position="556"/>
    </location>
</feature>
<feature type="compositionally biased region" description="Basic and acidic residues" evidence="4">
    <location>
        <begin position="1084"/>
        <end position="1101"/>
    </location>
</feature>
<protein>
    <recommendedName>
        <fullName evidence="5">Aldehyde dehydrogenase domain-containing protein</fullName>
    </recommendedName>
</protein>
<reference evidence="6 7" key="1">
    <citation type="submission" date="2020-11" db="EMBL/GenBank/DDBJ databases">
        <authorList>
            <person name="Wallbank WR R."/>
            <person name="Pardo Diaz C."/>
            <person name="Kozak K."/>
            <person name="Martin S."/>
            <person name="Jiggins C."/>
            <person name="Moest M."/>
            <person name="Warren A I."/>
            <person name="Generalovic N T."/>
            <person name="Byers J.R.P. K."/>
            <person name="Montejo-Kovacevich G."/>
            <person name="Yen C E."/>
        </authorList>
    </citation>
    <scope>NUCLEOTIDE SEQUENCE [LARGE SCALE GENOMIC DNA]</scope>
</reference>
<feature type="region of interest" description="Disordered" evidence="4">
    <location>
        <begin position="105"/>
        <end position="128"/>
    </location>
</feature>
<feature type="domain" description="Aldehyde dehydrogenase" evidence="5">
    <location>
        <begin position="1287"/>
        <end position="1741"/>
    </location>
</feature>
<accession>A0A7R8V092</accession>
<feature type="compositionally biased region" description="Pro residues" evidence="4">
    <location>
        <begin position="648"/>
        <end position="660"/>
    </location>
</feature>
<dbReference type="Gene3D" id="3.40.309.10">
    <property type="entry name" value="Aldehyde Dehydrogenase, Chain A, domain 2"/>
    <property type="match status" value="1"/>
</dbReference>
<dbReference type="InterPro" id="IPR016162">
    <property type="entry name" value="Ald_DH_N"/>
</dbReference>
<dbReference type="Gene3D" id="3.40.605.10">
    <property type="entry name" value="Aldehyde Dehydrogenase, Chain A, domain 1"/>
    <property type="match status" value="1"/>
</dbReference>
<dbReference type="EMBL" id="LR899013">
    <property type="protein sequence ID" value="CAD7089741.1"/>
    <property type="molecule type" value="Genomic_DNA"/>
</dbReference>
<evidence type="ECO:0000256" key="3">
    <source>
        <dbReference type="ARBA" id="ARBA00023027"/>
    </source>
</evidence>
<evidence type="ECO:0000313" key="6">
    <source>
        <dbReference type="EMBL" id="CAD7089741.1"/>
    </source>
</evidence>
<organism evidence="6 7">
    <name type="scientific">Hermetia illucens</name>
    <name type="common">Black soldier fly</name>
    <dbReference type="NCBI Taxonomy" id="343691"/>
    <lineage>
        <taxon>Eukaryota</taxon>
        <taxon>Metazoa</taxon>
        <taxon>Ecdysozoa</taxon>
        <taxon>Arthropoda</taxon>
        <taxon>Hexapoda</taxon>
        <taxon>Insecta</taxon>
        <taxon>Pterygota</taxon>
        <taxon>Neoptera</taxon>
        <taxon>Endopterygota</taxon>
        <taxon>Diptera</taxon>
        <taxon>Brachycera</taxon>
        <taxon>Stratiomyomorpha</taxon>
        <taxon>Stratiomyidae</taxon>
        <taxon>Hermetiinae</taxon>
        <taxon>Hermetia</taxon>
    </lineage>
</organism>
<evidence type="ECO:0000259" key="5">
    <source>
        <dbReference type="Pfam" id="PF00171"/>
    </source>
</evidence>
<feature type="compositionally biased region" description="Basic and acidic residues" evidence="4">
    <location>
        <begin position="105"/>
        <end position="115"/>
    </location>
</feature>
<keyword evidence="2" id="KW-0560">Oxidoreductase</keyword>
<dbReference type="InterPro" id="IPR044638">
    <property type="entry name" value="ALDH7A1-like"/>
</dbReference>
<sequence>MMQRWTKIFLRKHVAPSCYESLPTSPHALLLSLFRRADVTGKDKRPSFTGDSNRAYSEEFGAEFGRTVETSMSDTAPADSLPRNDIKDIQEPSLLSSSVGCTEEKIPEGLNRDPETISSTQKTQHSEMRRLEIDEQAVKRVVDKEMLDATELKLLNLTGSCLLVTTSSSDGSDWRFPSSEKQRIWKIVPRFDSLRAIKNSVRSHSNLNGRFQTQTEGRSEENLFDLFRVSSRPFSLAADEGLTSSILENNQPNATDVSPLDFVAPPNTSRKRAEISGRKDSVLMQEKSIPVQRIDDSKLFDLNLTDFFADDVFTVPEMYKGSLQAAVQDIANSNHPNSIKYVGVHQDLGHLIIGQNDKILGIVPKRDDSDMTSSECTPTDIIDSTIHENLLLGYSAKSKVIPYTDYRKTFLENKYDNIPLCGGFGALALNMLVDVSKQPASTKGTSASIENQAKTVDKGSTSSTSLSAAAQDMFTVPVVRFGSGELGDGDEPAGQKDPSIEAGGKNKDSRKGASGKSSPGWAAGLKSGLQTNRPPLNVGTTCESPKHMSENPAPLGQSVILSHSNRLEESGANGSIGGSGEPSQQDGYPQVPILCYPAGNRVRRTKSGRIKFPRPCPVPIASQQPSGSAVLPALEGTAGYSMEGLSPSEPPYSPSPPNPPSCENLGSAPLVHDSSNGIRCCPWPAHLPCPCVPKESTQRSLREEIFAEPQMNDTLVDRTEIDEPPIIDNNIEDDRQDAVSERRRCACMWPCGYPCPDWNNLNRIASPQPIPLSEMGQSQQLLEMDDITGTPMGPLVRAAYEPTYHPTSTYPESAASDAYLRTPSLHSAESAETVSFQSAPSYQSVPMSESPESYQSIPASYRSVTMYEPLRTYQSVPSYQSVAMDEQTGYQSVPSYRTTTMYEPTGSYRTLPSYQSVVMDESAGSYQTVPSYQSVVMDESAGSYQTVPSYQSIVESCQPSDAYQSVPSYQPMQTSRAPTYQSVVSYQPLPSYQSMVAQSTGSYRPPLLYKSAQMPSSQSAGNNQGMPPLATLRASQQSGVSSCMPWVPCPNWVPNPYPVVPKSQKNSYLSGSMVMPIMEGGLDGGREKENTEQLNKSEAKQEGPSGTMTTVPEETKGESRSVSNNNSKKPLVPKFDPQKFRNVSAGMISSDPEEKGPVVGKYFPQLGSSSLGKASSGTSQCNITQSLHELLPETRVNKPQECDSVSCSQPASLLEHRPVVRIPNGKFVKGTSLYNFRSIEAEMRKLSNQAIPGIQFYEHGLFKMLNELGIVDVNKSSYGGDWVGSGRVVPATDPAMCSKIVDVALPTRDEVDQCIQAAKDASQIWMGIQPPCRSVVLREIARRIREKRQLLARLISLEVGKVLMDALCEVRGVVNMFEYAAGLASVLSGNIFESERPEHIILERFHPMGVVGVIASFNTPFSTFGKSASISLAVGNSVVFKPAPTTILSSMALMKIVSGVFKCFGLPPVVTLIQGDDNVGRAMAQDERIEVIAFSGRAANGHDVGLRVQNRFGKSILNLYGNNAMIVNHDANLELALNAATLGIVDFAGQKKQKISHIIVHRHLYDRFVEELVKRIERVTQFCGHPLDPRSIFGPLHTKGITKAFTKAVQEIRENGGKIETGGEVIRGNFVQPAVVTNIHANSELMAFPIIGPIAFVTPAANIEEAIEINNGFSNRVNSSVFTKNVVDVFKYLSPDGLAGGVISINTANTGTELTVSLGGDRAAGGGRFSGSDIWKEYCRRVAVNINFSTRLPYAHGSCSIFGSDKFKLF</sequence>
<keyword evidence="7" id="KW-1185">Reference proteome</keyword>